<dbReference type="RefSeq" id="WP_074841766.1">
    <property type="nucleotide sequence ID" value="NZ_CP047056.1"/>
</dbReference>
<feature type="domain" description="Csm6 CARF" evidence="2">
    <location>
        <begin position="78"/>
        <end position="178"/>
    </location>
</feature>
<dbReference type="Pfam" id="PF09659">
    <property type="entry name" value="Cas_Csm6_HEPN"/>
    <property type="match status" value="1"/>
</dbReference>
<evidence type="ECO:0000313" key="4">
    <source>
        <dbReference type="Proteomes" id="UP000243374"/>
    </source>
</evidence>
<reference evidence="3 4" key="1">
    <citation type="submission" date="2016-10" db="EMBL/GenBank/DDBJ databases">
        <authorList>
            <person name="Varghese N."/>
            <person name="Submissions S."/>
        </authorList>
    </citation>
    <scope>NUCLEOTIDE SEQUENCE [LARGE SCALE GENOMIC DNA]</scope>
    <source>
        <strain evidence="3 4">22B</strain>
    </source>
</reference>
<dbReference type="EMBL" id="FOSF01000085">
    <property type="protein sequence ID" value="SFK47744.1"/>
    <property type="molecule type" value="Genomic_DNA"/>
</dbReference>
<feature type="domain" description="Csm6 HEPN" evidence="1">
    <location>
        <begin position="261"/>
        <end position="470"/>
    </location>
</feature>
<accession>A0A662ZG67</accession>
<evidence type="ECO:0000259" key="1">
    <source>
        <dbReference type="Pfam" id="PF09659"/>
    </source>
</evidence>
<dbReference type="AlphaFoldDB" id="A0A662ZG67"/>
<organism evidence="3 4">
    <name type="scientific">Succinivibrio dextrinosolvens</name>
    <dbReference type="NCBI Taxonomy" id="83771"/>
    <lineage>
        <taxon>Bacteria</taxon>
        <taxon>Pseudomonadati</taxon>
        <taxon>Pseudomonadota</taxon>
        <taxon>Gammaproteobacteria</taxon>
        <taxon>Aeromonadales</taxon>
        <taxon>Succinivibrionaceae</taxon>
        <taxon>Succinivibrio</taxon>
    </lineage>
</organism>
<dbReference type="InterPro" id="IPR013489">
    <property type="entry name" value="CRISPR-assoc_prot_Csm6"/>
</dbReference>
<keyword evidence="4" id="KW-1185">Reference proteome</keyword>
<protein>
    <submittedName>
        <fullName evidence="3">CRISPR type III-A/MTUBE-associated protein Csm6</fullName>
    </submittedName>
</protein>
<gene>
    <name evidence="3" type="ORF">SAMN04487865_10857</name>
</gene>
<evidence type="ECO:0000259" key="2">
    <source>
        <dbReference type="Pfam" id="PF22208"/>
    </source>
</evidence>
<name>A0A662ZG67_9GAMM</name>
<sequence length="479" mass="55694">MSKRVLFSPVGGNDPISHDNCYDGSMLHICRHYKPDTVYLYFSEAMLKEEEKDHRFTEAIKLLSEKLNHKFEVILITRPNLTSPHDYNYFFKDFRDEINSIFSTLNKDDDLLINIASGTPAMKSALAFISTLGEIRSKCIQVDNPTGQIGEFTLTNDYDLNTIWSLDPDNQPNAINRCKEIKCLNLLQLKEEQNIKSFLRQYDYHAAYSLAKELEKTHSKEAVARYIDYLEFAKERSAFKKVSSLEHKLKDVSELLPVSGPNRSVFEYALLCDLKWKRGELSDFVRSLSPLIQELFLRVVDENIYPVSAMLIKDANELKTDKKKGDKNKRPEGDSKEVWDLITMEGLSEKDETVKAILNVFKEGFKRSFNPDERYSNVTSESLCKIIEKLSKNDELKNDISILRHQVESTIRNLLAHKIVNIDEEWIKRATGNLNEEQIMKLLKKVFRYTDVKVKDEYWNSYDRMNDFIIAKIDGFNKE</sequence>
<proteinExistence type="predicted"/>
<dbReference type="InterPro" id="IPR053941">
    <property type="entry name" value="Csm6_HEPN"/>
</dbReference>
<dbReference type="NCBIfam" id="TIGR02672">
    <property type="entry name" value="cas_csm6"/>
    <property type="match status" value="1"/>
</dbReference>
<dbReference type="Proteomes" id="UP000243374">
    <property type="component" value="Unassembled WGS sequence"/>
</dbReference>
<dbReference type="Gene3D" id="3.40.50.10770">
    <property type="entry name" value="Hypothetical protein VC1899 like domain (Restriction endonuclease-like)"/>
    <property type="match status" value="1"/>
</dbReference>
<dbReference type="Pfam" id="PF22208">
    <property type="entry name" value="Cas_Csm6_CARF"/>
    <property type="match status" value="1"/>
</dbReference>
<dbReference type="InterPro" id="IPR053955">
    <property type="entry name" value="Csm6_CARF"/>
</dbReference>
<evidence type="ECO:0000313" key="3">
    <source>
        <dbReference type="EMBL" id="SFK47744.1"/>
    </source>
</evidence>